<evidence type="ECO:0000313" key="3">
    <source>
        <dbReference type="Proteomes" id="UP000219440"/>
    </source>
</evidence>
<dbReference type="EMBL" id="OCST01000006">
    <property type="protein sequence ID" value="SOE73905.1"/>
    <property type="molecule type" value="Genomic_DNA"/>
</dbReference>
<evidence type="ECO:0000256" key="1">
    <source>
        <dbReference type="SAM" id="Phobius"/>
    </source>
</evidence>
<keyword evidence="1" id="KW-0472">Membrane</keyword>
<dbReference type="NCBIfam" id="NF038065">
    <property type="entry name" value="Pr6Pr"/>
    <property type="match status" value="1"/>
</dbReference>
<keyword evidence="1" id="KW-0812">Transmembrane</keyword>
<feature type="transmembrane region" description="Helical" evidence="1">
    <location>
        <begin position="54"/>
        <end position="78"/>
    </location>
</feature>
<feature type="transmembrane region" description="Helical" evidence="1">
    <location>
        <begin position="85"/>
        <end position="106"/>
    </location>
</feature>
<reference evidence="2 3" key="1">
    <citation type="submission" date="2017-09" db="EMBL/GenBank/DDBJ databases">
        <authorList>
            <person name="Ehlers B."/>
            <person name="Leendertz F.H."/>
        </authorList>
    </citation>
    <scope>NUCLEOTIDE SEQUENCE [LARGE SCALE GENOMIC DNA]</scope>
    <source>
        <strain evidence="2 3">CGMCC 1.05381</strain>
    </source>
</reference>
<keyword evidence="3" id="KW-1185">Reference proteome</keyword>
<dbReference type="OrthoDB" id="9809977at2"/>
<feature type="transmembrane region" description="Helical" evidence="1">
    <location>
        <begin position="154"/>
        <end position="182"/>
    </location>
</feature>
<protein>
    <recommendedName>
        <fullName evidence="4">FAR-17a/AIG1-like protein</fullName>
    </recommendedName>
</protein>
<organism evidence="2 3">
    <name type="scientific">Salinibacterium xinjiangense</name>
    <dbReference type="NCBI Taxonomy" id="386302"/>
    <lineage>
        <taxon>Bacteria</taxon>
        <taxon>Bacillati</taxon>
        <taxon>Actinomycetota</taxon>
        <taxon>Actinomycetes</taxon>
        <taxon>Micrococcales</taxon>
        <taxon>Microbacteriaceae</taxon>
        <taxon>Salinibacterium</taxon>
    </lineage>
</organism>
<accession>A0A2C9A389</accession>
<sequence length="226" mass="24530">MLNVAKLLPPTVRDLRPRSIVGAVRLALAVTCAMALISRYNWGLGSATFTPNNYYAYLTIQSNIAFTIVTVLAGAVALRSDRDPVWLTAMRACILTCTVTAGIVFALIVQQAGSNTVPIDVPTSDLVLHFWLPPLAVLEWFLSPGRGRAAWRTIVFVLGYTLTWGGLTMLRGATVGWFPYYFLDPGQLSGPLEFIRLSGLALLVFAVVGLAVVALTRYRRTAPGSN</sequence>
<evidence type="ECO:0008006" key="4">
    <source>
        <dbReference type="Google" id="ProtNLM"/>
    </source>
</evidence>
<dbReference type="AlphaFoldDB" id="A0A2C9A389"/>
<keyword evidence="1" id="KW-1133">Transmembrane helix</keyword>
<dbReference type="RefSeq" id="WP_097061927.1">
    <property type="nucleotide sequence ID" value="NZ_BMLC01000001.1"/>
</dbReference>
<name>A0A2C9A389_9MICO</name>
<proteinExistence type="predicted"/>
<gene>
    <name evidence="2" type="ORF">SAMN06296378_2883</name>
</gene>
<feature type="transmembrane region" description="Helical" evidence="1">
    <location>
        <begin position="20"/>
        <end position="42"/>
    </location>
</feature>
<dbReference type="Proteomes" id="UP000219440">
    <property type="component" value="Unassembled WGS sequence"/>
</dbReference>
<evidence type="ECO:0000313" key="2">
    <source>
        <dbReference type="EMBL" id="SOE73905.1"/>
    </source>
</evidence>
<dbReference type="InterPro" id="IPR049713">
    <property type="entry name" value="Pr6Pr-like"/>
</dbReference>
<feature type="transmembrane region" description="Helical" evidence="1">
    <location>
        <begin position="194"/>
        <end position="215"/>
    </location>
</feature>